<dbReference type="EMBL" id="BGPR01165466">
    <property type="protein sequence ID" value="GBM11514.1"/>
    <property type="molecule type" value="Genomic_DNA"/>
</dbReference>
<dbReference type="InterPro" id="IPR021109">
    <property type="entry name" value="Peptidase_aspartic_dom_sf"/>
</dbReference>
<proteinExistence type="predicted"/>
<dbReference type="Proteomes" id="UP000499080">
    <property type="component" value="Unassembled WGS sequence"/>
</dbReference>
<sequence>MTDLVTRHTFLVDSGAAVCCYLKKLTNFKAKQDLELYAANGSRIATYGTIKLELYFGLRRSFIWSFLVADVSDPIIGADFLERFELLIDVRNRILLDGRTSLSVKGMLKRIYAFSRGNIWIFKRRISNNVSNT</sequence>
<dbReference type="OrthoDB" id="6932368at2759"/>
<evidence type="ECO:0000313" key="3">
    <source>
        <dbReference type="Proteomes" id="UP000499080"/>
    </source>
</evidence>
<organism evidence="1 3">
    <name type="scientific">Araneus ventricosus</name>
    <name type="common">Orbweaver spider</name>
    <name type="synonym">Epeira ventricosa</name>
    <dbReference type="NCBI Taxonomy" id="182803"/>
    <lineage>
        <taxon>Eukaryota</taxon>
        <taxon>Metazoa</taxon>
        <taxon>Ecdysozoa</taxon>
        <taxon>Arthropoda</taxon>
        <taxon>Chelicerata</taxon>
        <taxon>Arachnida</taxon>
        <taxon>Araneae</taxon>
        <taxon>Araneomorphae</taxon>
        <taxon>Entelegynae</taxon>
        <taxon>Araneoidea</taxon>
        <taxon>Araneidae</taxon>
        <taxon>Araneus</taxon>
    </lineage>
</organism>
<reference evidence="1 3" key="1">
    <citation type="journal article" date="2019" name="Sci. Rep.">
        <title>Orb-weaving spider Araneus ventricosus genome elucidates the spidroin gene catalogue.</title>
        <authorList>
            <person name="Kono N."/>
            <person name="Nakamura H."/>
            <person name="Ohtoshi R."/>
            <person name="Moran D.A.P."/>
            <person name="Shinohara A."/>
            <person name="Yoshida Y."/>
            <person name="Fujiwara M."/>
            <person name="Mori M."/>
            <person name="Tomita M."/>
            <person name="Arakawa K."/>
        </authorList>
    </citation>
    <scope>NUCLEOTIDE SEQUENCE [LARGE SCALE GENOMIC DNA]</scope>
</reference>
<gene>
    <name evidence="2" type="ORF">AVEN_130654_1</name>
    <name evidence="1" type="ORF">AVEN_252724_1</name>
</gene>
<dbReference type="FunFam" id="2.40.70.10:FF:000130">
    <property type="entry name" value="Retrovirus-related Pol polyprotein from transposon opus-like Protein"/>
    <property type="match status" value="1"/>
</dbReference>
<comment type="caution">
    <text evidence="1">The sequence shown here is derived from an EMBL/GenBank/DDBJ whole genome shotgun (WGS) entry which is preliminary data.</text>
</comment>
<name>A0A4Y2D6B7_ARAVE</name>
<dbReference type="Gene3D" id="2.40.70.10">
    <property type="entry name" value="Acid Proteases"/>
    <property type="match status" value="1"/>
</dbReference>
<dbReference type="EMBL" id="BGPR01165486">
    <property type="protein sequence ID" value="GBM11575.1"/>
    <property type="molecule type" value="Genomic_DNA"/>
</dbReference>
<protein>
    <recommendedName>
        <fullName evidence="4">Peptidase A2 domain-containing protein</fullName>
    </recommendedName>
</protein>
<keyword evidence="3" id="KW-1185">Reference proteome</keyword>
<dbReference type="AlphaFoldDB" id="A0A4Y2D6B7"/>
<evidence type="ECO:0008006" key="4">
    <source>
        <dbReference type="Google" id="ProtNLM"/>
    </source>
</evidence>
<accession>A0A4Y2D6B7</accession>
<evidence type="ECO:0000313" key="1">
    <source>
        <dbReference type="EMBL" id="GBM11514.1"/>
    </source>
</evidence>
<dbReference type="SUPFAM" id="SSF50630">
    <property type="entry name" value="Acid proteases"/>
    <property type="match status" value="1"/>
</dbReference>
<evidence type="ECO:0000313" key="2">
    <source>
        <dbReference type="EMBL" id="GBM11575.1"/>
    </source>
</evidence>